<dbReference type="OrthoDB" id="8911471at2"/>
<feature type="signal peptide" evidence="1">
    <location>
        <begin position="1"/>
        <end position="25"/>
    </location>
</feature>
<proteinExistence type="predicted"/>
<evidence type="ECO:0000256" key="1">
    <source>
        <dbReference type="SAM" id="SignalP"/>
    </source>
</evidence>
<dbReference type="AlphaFoldDB" id="A0A853FE06"/>
<organism evidence="2 3">
    <name type="scientific">Allopusillimonas soli</name>
    <dbReference type="NCBI Taxonomy" id="659016"/>
    <lineage>
        <taxon>Bacteria</taxon>
        <taxon>Pseudomonadati</taxon>
        <taxon>Pseudomonadota</taxon>
        <taxon>Betaproteobacteria</taxon>
        <taxon>Burkholderiales</taxon>
        <taxon>Alcaligenaceae</taxon>
        <taxon>Allopusillimonas</taxon>
    </lineage>
</organism>
<evidence type="ECO:0000313" key="3">
    <source>
        <dbReference type="Proteomes" id="UP000580517"/>
    </source>
</evidence>
<dbReference type="RefSeq" id="WP_129968685.1">
    <property type="nucleotide sequence ID" value="NZ_JACCEW010000002.1"/>
</dbReference>
<gene>
    <name evidence="2" type="ORF">H0A68_07630</name>
</gene>
<keyword evidence="1" id="KW-0732">Signal</keyword>
<reference evidence="2 3" key="1">
    <citation type="submission" date="2020-07" db="EMBL/GenBank/DDBJ databases">
        <title>Taxonomic revisions and descriptions of new bacterial species based on genomic comparisons in the high-G+C-content subgroup of the family Alcaligenaceae.</title>
        <authorList>
            <person name="Szabo A."/>
            <person name="Felfoldi T."/>
        </authorList>
    </citation>
    <scope>NUCLEOTIDE SEQUENCE [LARGE SCALE GENOMIC DNA]</scope>
    <source>
        <strain evidence="2 3">DSM 25264</strain>
    </source>
</reference>
<sequence>MHSHVRVLRAALVLCVSLAALPAWAAPYVWVTSEGDSVEAHVGELIPTRQSSPMPVLKEPHVVLADGKDLPVQATDDGYTATLPGSETSGDARFTAKSLDKNDVLTIFGAKAGRSETEPVNDLELVPTEPNGDHFRLIWKGKPVASAVVGVQTSSGWRRTLHAGPDGTVSLVSSDFPDLFPSRYVLNTTVKLNGEVEFDGKTYDSVRYTATLTFDVPKQ</sequence>
<accession>A0A853FE06</accession>
<name>A0A853FE06_9BURK</name>
<keyword evidence="3" id="KW-1185">Reference proteome</keyword>
<evidence type="ECO:0000313" key="2">
    <source>
        <dbReference type="EMBL" id="NYT36741.1"/>
    </source>
</evidence>
<feature type="chain" id="PRO_5033036561" description="DUF4198 domain-containing protein" evidence="1">
    <location>
        <begin position="26"/>
        <end position="219"/>
    </location>
</feature>
<dbReference type="EMBL" id="JACCEW010000002">
    <property type="protein sequence ID" value="NYT36741.1"/>
    <property type="molecule type" value="Genomic_DNA"/>
</dbReference>
<dbReference type="Proteomes" id="UP000580517">
    <property type="component" value="Unassembled WGS sequence"/>
</dbReference>
<protein>
    <recommendedName>
        <fullName evidence="4">DUF4198 domain-containing protein</fullName>
    </recommendedName>
</protein>
<evidence type="ECO:0008006" key="4">
    <source>
        <dbReference type="Google" id="ProtNLM"/>
    </source>
</evidence>
<comment type="caution">
    <text evidence="2">The sequence shown here is derived from an EMBL/GenBank/DDBJ whole genome shotgun (WGS) entry which is preliminary data.</text>
</comment>